<dbReference type="Proteomes" id="UP001055879">
    <property type="component" value="Linkage Group LG10"/>
</dbReference>
<organism evidence="1 2">
    <name type="scientific">Arctium lappa</name>
    <name type="common">Greater burdock</name>
    <name type="synonym">Lappa major</name>
    <dbReference type="NCBI Taxonomy" id="4217"/>
    <lineage>
        <taxon>Eukaryota</taxon>
        <taxon>Viridiplantae</taxon>
        <taxon>Streptophyta</taxon>
        <taxon>Embryophyta</taxon>
        <taxon>Tracheophyta</taxon>
        <taxon>Spermatophyta</taxon>
        <taxon>Magnoliopsida</taxon>
        <taxon>eudicotyledons</taxon>
        <taxon>Gunneridae</taxon>
        <taxon>Pentapetalae</taxon>
        <taxon>asterids</taxon>
        <taxon>campanulids</taxon>
        <taxon>Asterales</taxon>
        <taxon>Asteraceae</taxon>
        <taxon>Carduoideae</taxon>
        <taxon>Cardueae</taxon>
        <taxon>Arctiinae</taxon>
        <taxon>Arctium</taxon>
    </lineage>
</organism>
<gene>
    <name evidence="1" type="ORF">L6452_31099</name>
</gene>
<accession>A0ACB8ZPC7</accession>
<dbReference type="EMBL" id="CM042056">
    <property type="protein sequence ID" value="KAI3697990.1"/>
    <property type="molecule type" value="Genomic_DNA"/>
</dbReference>
<protein>
    <submittedName>
        <fullName evidence="1">Uncharacterized protein</fullName>
    </submittedName>
</protein>
<proteinExistence type="predicted"/>
<comment type="caution">
    <text evidence="1">The sequence shown here is derived from an EMBL/GenBank/DDBJ whole genome shotgun (WGS) entry which is preliminary data.</text>
</comment>
<keyword evidence="2" id="KW-1185">Reference proteome</keyword>
<sequence length="78" mass="8993">MLEPIAGFPATIERRRKPPLNTEIRDREDGGATTRYLPTRKRLWCPDRQGAPEETVPRRQEGLHFPVCRCCGFLGCLR</sequence>
<reference evidence="2" key="1">
    <citation type="journal article" date="2022" name="Mol. Ecol. Resour.">
        <title>The genomes of chicory, endive, great burdock and yacon provide insights into Asteraceae palaeo-polyploidization history and plant inulin production.</title>
        <authorList>
            <person name="Fan W."/>
            <person name="Wang S."/>
            <person name="Wang H."/>
            <person name="Wang A."/>
            <person name="Jiang F."/>
            <person name="Liu H."/>
            <person name="Zhao H."/>
            <person name="Xu D."/>
            <person name="Zhang Y."/>
        </authorList>
    </citation>
    <scope>NUCLEOTIDE SEQUENCE [LARGE SCALE GENOMIC DNA]</scope>
    <source>
        <strain evidence="2">cv. Niubang</strain>
    </source>
</reference>
<evidence type="ECO:0000313" key="2">
    <source>
        <dbReference type="Proteomes" id="UP001055879"/>
    </source>
</evidence>
<evidence type="ECO:0000313" key="1">
    <source>
        <dbReference type="EMBL" id="KAI3697990.1"/>
    </source>
</evidence>
<name>A0ACB8ZPC7_ARCLA</name>
<reference evidence="1 2" key="2">
    <citation type="journal article" date="2022" name="Mol. Ecol. Resour.">
        <title>The genomes of chicory, endive, great burdock and yacon provide insights into Asteraceae paleo-polyploidization history and plant inulin production.</title>
        <authorList>
            <person name="Fan W."/>
            <person name="Wang S."/>
            <person name="Wang H."/>
            <person name="Wang A."/>
            <person name="Jiang F."/>
            <person name="Liu H."/>
            <person name="Zhao H."/>
            <person name="Xu D."/>
            <person name="Zhang Y."/>
        </authorList>
    </citation>
    <scope>NUCLEOTIDE SEQUENCE [LARGE SCALE GENOMIC DNA]</scope>
    <source>
        <strain evidence="2">cv. Niubang</strain>
    </source>
</reference>